<gene>
    <name evidence="3" type="ORF">FC84_GL000606</name>
</gene>
<dbReference type="SUPFAM" id="SSF54631">
    <property type="entry name" value="CBS-domain pair"/>
    <property type="match status" value="1"/>
</dbReference>
<accession>A0A0R2BWH7</accession>
<dbReference type="RefSeq" id="WP_057753883.1">
    <property type="nucleotide sequence ID" value="NZ_AYYK01000001.1"/>
</dbReference>
<name>A0A0R2BWH7_9LACO</name>
<dbReference type="InterPro" id="IPR000644">
    <property type="entry name" value="CBS_dom"/>
</dbReference>
<evidence type="ECO:0000313" key="4">
    <source>
        <dbReference type="Proteomes" id="UP000051813"/>
    </source>
</evidence>
<dbReference type="Pfam" id="PF00571">
    <property type="entry name" value="CBS"/>
    <property type="match status" value="1"/>
</dbReference>
<dbReference type="PROSITE" id="PS51371">
    <property type="entry name" value="CBS"/>
    <property type="match status" value="1"/>
</dbReference>
<keyword evidence="4" id="KW-1185">Reference proteome</keyword>
<dbReference type="AlphaFoldDB" id="A0A0R2BWH7"/>
<dbReference type="EMBL" id="AYYK01000001">
    <property type="protein sequence ID" value="KRM79907.1"/>
    <property type="molecule type" value="Genomic_DNA"/>
</dbReference>
<dbReference type="STRING" id="1423738.FC84_GL000606"/>
<dbReference type="PATRIC" id="fig|1423738.3.peg.615"/>
<dbReference type="Gene3D" id="3.10.580.10">
    <property type="entry name" value="CBS-domain"/>
    <property type="match status" value="1"/>
</dbReference>
<sequence length="238" mass="27274">MDNYQRFLQAYNELEHALQHRLKVDAKNNLGSLLRIASQTHDKLITAHYEQLDFLRNFRNILVHNGLLKEGEIATPSDALIEKVQTITIKIREAKKIKDFFTSKVISFKLTDPLPKVLQAVNQYGYTKFPVFSEDRLVGVVTDNGITKFMASRLQEDLVSIKSVQIAQILAIDKRKDSFMIVNETTSIYDIDEIFTRKIEEGKSSFILLMARDNHVDQPEDITGIITPLDLPKIIDNL</sequence>
<keyword evidence="1" id="KW-0129">CBS domain</keyword>
<dbReference type="InterPro" id="IPR046342">
    <property type="entry name" value="CBS_dom_sf"/>
</dbReference>
<organism evidence="3 4">
    <name type="scientific">Lapidilactobacillus dextrinicus DSM 20335</name>
    <dbReference type="NCBI Taxonomy" id="1423738"/>
    <lineage>
        <taxon>Bacteria</taxon>
        <taxon>Bacillati</taxon>
        <taxon>Bacillota</taxon>
        <taxon>Bacilli</taxon>
        <taxon>Lactobacillales</taxon>
        <taxon>Lactobacillaceae</taxon>
        <taxon>Lapidilactobacillus</taxon>
    </lineage>
</organism>
<dbReference type="Proteomes" id="UP000051813">
    <property type="component" value="Unassembled WGS sequence"/>
</dbReference>
<evidence type="ECO:0000313" key="3">
    <source>
        <dbReference type="EMBL" id="KRM79907.1"/>
    </source>
</evidence>
<protein>
    <recommendedName>
        <fullName evidence="2">CBS domain-containing protein</fullName>
    </recommendedName>
</protein>
<reference evidence="3 4" key="1">
    <citation type="journal article" date="2015" name="Genome Announc.">
        <title>Expanding the biotechnology potential of lactobacilli through comparative genomics of 213 strains and associated genera.</title>
        <authorList>
            <person name="Sun Z."/>
            <person name="Harris H.M."/>
            <person name="McCann A."/>
            <person name="Guo C."/>
            <person name="Argimon S."/>
            <person name="Zhang W."/>
            <person name="Yang X."/>
            <person name="Jeffery I.B."/>
            <person name="Cooney J.C."/>
            <person name="Kagawa T.F."/>
            <person name="Liu W."/>
            <person name="Song Y."/>
            <person name="Salvetti E."/>
            <person name="Wrobel A."/>
            <person name="Rasinkangas P."/>
            <person name="Parkhill J."/>
            <person name="Rea M.C."/>
            <person name="O'Sullivan O."/>
            <person name="Ritari J."/>
            <person name="Douillard F.P."/>
            <person name="Paul Ross R."/>
            <person name="Yang R."/>
            <person name="Briner A.E."/>
            <person name="Felis G.E."/>
            <person name="de Vos W.M."/>
            <person name="Barrangou R."/>
            <person name="Klaenhammer T.R."/>
            <person name="Caufield P.W."/>
            <person name="Cui Y."/>
            <person name="Zhang H."/>
            <person name="O'Toole P.W."/>
        </authorList>
    </citation>
    <scope>NUCLEOTIDE SEQUENCE [LARGE SCALE GENOMIC DNA]</scope>
    <source>
        <strain evidence="3 4">DSM 20335</strain>
    </source>
</reference>
<dbReference type="OrthoDB" id="49104at2"/>
<evidence type="ECO:0000259" key="2">
    <source>
        <dbReference type="PROSITE" id="PS51371"/>
    </source>
</evidence>
<proteinExistence type="predicted"/>
<comment type="caution">
    <text evidence="3">The sequence shown here is derived from an EMBL/GenBank/DDBJ whole genome shotgun (WGS) entry which is preliminary data.</text>
</comment>
<feature type="domain" description="CBS" evidence="2">
    <location>
        <begin position="101"/>
        <end position="156"/>
    </location>
</feature>
<evidence type="ECO:0000256" key="1">
    <source>
        <dbReference type="PROSITE-ProRule" id="PRU00703"/>
    </source>
</evidence>